<dbReference type="Gene3D" id="3.90.180.10">
    <property type="entry name" value="Medium-chain alcohol dehydrogenases, catalytic domain"/>
    <property type="match status" value="1"/>
</dbReference>
<dbReference type="AlphaFoldDB" id="A0A9W4N7R8"/>
<dbReference type="Proteomes" id="UP001152592">
    <property type="component" value="Unassembled WGS sequence"/>
</dbReference>
<dbReference type="SUPFAM" id="SSF50129">
    <property type="entry name" value="GroES-like"/>
    <property type="match status" value="1"/>
</dbReference>
<dbReference type="Pfam" id="PF08240">
    <property type="entry name" value="ADH_N"/>
    <property type="match status" value="1"/>
</dbReference>
<dbReference type="InterPro" id="IPR011032">
    <property type="entry name" value="GroES-like_sf"/>
</dbReference>
<accession>A0A9W4N7R8</accession>
<dbReference type="EMBL" id="CAJVPD010000099">
    <property type="protein sequence ID" value="CAG8318605.1"/>
    <property type="molecule type" value="Genomic_DNA"/>
</dbReference>
<dbReference type="Gene3D" id="3.40.50.720">
    <property type="entry name" value="NAD(P)-binding Rossmann-like Domain"/>
    <property type="match status" value="1"/>
</dbReference>
<dbReference type="OrthoDB" id="10262814at2759"/>
<evidence type="ECO:0000259" key="1">
    <source>
        <dbReference type="SMART" id="SM00829"/>
    </source>
</evidence>
<dbReference type="InterPro" id="IPR052711">
    <property type="entry name" value="Zinc_ADH-like"/>
</dbReference>
<dbReference type="CDD" id="cd08276">
    <property type="entry name" value="MDR7"/>
    <property type="match status" value="1"/>
</dbReference>
<dbReference type="PANTHER" id="PTHR45033">
    <property type="match status" value="1"/>
</dbReference>
<feature type="domain" description="Enoyl reductase (ER)" evidence="1">
    <location>
        <begin position="14"/>
        <end position="330"/>
    </location>
</feature>
<comment type="caution">
    <text evidence="2">The sequence shown here is derived from an EMBL/GenBank/DDBJ whole genome shotgun (WGS) entry which is preliminary data.</text>
</comment>
<dbReference type="GO" id="GO:0016491">
    <property type="term" value="F:oxidoreductase activity"/>
    <property type="evidence" value="ECO:0007669"/>
    <property type="project" value="InterPro"/>
</dbReference>
<dbReference type="InterPro" id="IPR036291">
    <property type="entry name" value="NAD(P)-bd_dom_sf"/>
</dbReference>
<dbReference type="InterPro" id="IPR013154">
    <property type="entry name" value="ADH-like_N"/>
</dbReference>
<sequence length="410" mass="44605">MSTAAHQFVSHFDGIDGLKKVKAQVSPPGSGEVLVEIHSVSLNYRDMEVIRGEYNHHRAIGQGPNIVPCSDMCGVVKNVGQDVTKWKVGDRVLSTFIPDHQTGQLTESAVSKGVGLPLPGVLATHRIFADYALIKAPEHMSDQEASTLTIASVTAWMGINGMRPLGQNGGQDEYVLLQGTGGVGISALQIAKASGAKVIITSSSDEKLELAKQLGADFRINYRKAPDWEKSVMDVTKDHGADIILETGGAETILKSFQCAAYGGLINCIGYTSGKGSTTGDLPNINLLTLSKTLTLKGIINGPTDRFEEMCLRLMRPKRPSNFWRAGLTLESWSFRSINRLHLQPWILISWLVSDLNSFKCSPPVSVALAAQANEKQPCTIVYFYHVAIDLIFALEILLYIEILRVPLCS</sequence>
<evidence type="ECO:0000313" key="2">
    <source>
        <dbReference type="EMBL" id="CAG8318605.1"/>
    </source>
</evidence>
<name>A0A9W4N7R8_9EURO</name>
<gene>
    <name evidence="2" type="ORF">PSALAMII_LOCUS2262</name>
</gene>
<dbReference type="SMART" id="SM00829">
    <property type="entry name" value="PKS_ER"/>
    <property type="match status" value="1"/>
</dbReference>
<dbReference type="SUPFAM" id="SSF51735">
    <property type="entry name" value="NAD(P)-binding Rossmann-fold domains"/>
    <property type="match status" value="1"/>
</dbReference>
<dbReference type="PANTHER" id="PTHR45033:SF1">
    <property type="entry name" value="OXIDOREDUCTASE (EUROFUNG)"/>
    <property type="match status" value="1"/>
</dbReference>
<evidence type="ECO:0000313" key="3">
    <source>
        <dbReference type="Proteomes" id="UP001152592"/>
    </source>
</evidence>
<organism evidence="2 3">
    <name type="scientific">Penicillium salamii</name>
    <dbReference type="NCBI Taxonomy" id="1612424"/>
    <lineage>
        <taxon>Eukaryota</taxon>
        <taxon>Fungi</taxon>
        <taxon>Dikarya</taxon>
        <taxon>Ascomycota</taxon>
        <taxon>Pezizomycotina</taxon>
        <taxon>Eurotiomycetes</taxon>
        <taxon>Eurotiomycetidae</taxon>
        <taxon>Eurotiales</taxon>
        <taxon>Aspergillaceae</taxon>
        <taxon>Penicillium</taxon>
    </lineage>
</organism>
<dbReference type="Pfam" id="PF00107">
    <property type="entry name" value="ADH_zinc_N"/>
    <property type="match status" value="1"/>
</dbReference>
<protein>
    <recommendedName>
        <fullName evidence="1">Enoyl reductase (ER) domain-containing protein</fullName>
    </recommendedName>
</protein>
<reference evidence="2" key="1">
    <citation type="submission" date="2021-07" db="EMBL/GenBank/DDBJ databases">
        <authorList>
            <person name="Branca A.L. A."/>
        </authorList>
    </citation>
    <scope>NUCLEOTIDE SEQUENCE</scope>
</reference>
<dbReference type="InterPro" id="IPR013149">
    <property type="entry name" value="ADH-like_C"/>
</dbReference>
<dbReference type="InterPro" id="IPR020843">
    <property type="entry name" value="ER"/>
</dbReference>
<proteinExistence type="predicted"/>